<protein>
    <submittedName>
        <fullName evidence="2">Uncharacterized protein</fullName>
    </submittedName>
</protein>
<keyword evidence="3" id="KW-1185">Reference proteome</keyword>
<organism evidence="2 3">
    <name type="scientific">Cohnella silvisoli</name>
    <dbReference type="NCBI Taxonomy" id="2873699"/>
    <lineage>
        <taxon>Bacteria</taxon>
        <taxon>Bacillati</taxon>
        <taxon>Bacillota</taxon>
        <taxon>Bacilli</taxon>
        <taxon>Bacillales</taxon>
        <taxon>Paenibacillaceae</taxon>
        <taxon>Cohnella</taxon>
    </lineage>
</organism>
<keyword evidence="1" id="KW-0472">Membrane</keyword>
<comment type="caution">
    <text evidence="2">The sequence shown here is derived from an EMBL/GenBank/DDBJ whole genome shotgun (WGS) entry which is preliminary data.</text>
</comment>
<gene>
    <name evidence="2" type="ORF">QJS35_17485</name>
</gene>
<evidence type="ECO:0000256" key="1">
    <source>
        <dbReference type="SAM" id="Phobius"/>
    </source>
</evidence>
<sequence length="88" mass="9769">MPAWSKLKAVAHTLPYDTILTLDNMAIKLAQVDGNRMIRLQTYTVAQEHRDRLLDLTAGFAAISSQMSFFTGITAAIAVIDPIMPRNH</sequence>
<dbReference type="EMBL" id="JASKHM010000010">
    <property type="protein sequence ID" value="MEQ4484192.1"/>
    <property type="molecule type" value="Genomic_DNA"/>
</dbReference>
<dbReference type="RefSeq" id="WP_232186575.1">
    <property type="nucleotide sequence ID" value="NZ_JAIOAP010000009.1"/>
</dbReference>
<reference evidence="2 3" key="1">
    <citation type="journal article" date="2023" name="Genome Announc.">
        <title>Pan-Genome Analyses of the Genus Cohnella and Proposal of the Novel Species Cohnella silvisoli sp. nov., Isolated from Forest Soil.</title>
        <authorList>
            <person name="Wang C."/>
            <person name="Mao L."/>
            <person name="Bao G."/>
            <person name="Zhu H."/>
        </authorList>
    </citation>
    <scope>NUCLEOTIDE SEQUENCE [LARGE SCALE GENOMIC DNA]</scope>
    <source>
        <strain evidence="2 3">NL03-T5-1</strain>
    </source>
</reference>
<keyword evidence="1" id="KW-1133">Transmembrane helix</keyword>
<feature type="transmembrane region" description="Helical" evidence="1">
    <location>
        <begin position="58"/>
        <end position="80"/>
    </location>
</feature>
<proteinExistence type="predicted"/>
<evidence type="ECO:0000313" key="2">
    <source>
        <dbReference type="EMBL" id="MEQ4484192.1"/>
    </source>
</evidence>
<keyword evidence="1" id="KW-0812">Transmembrane</keyword>
<accession>A0ABV1KXG5</accession>
<dbReference type="Proteomes" id="UP001493487">
    <property type="component" value="Unassembled WGS sequence"/>
</dbReference>
<name>A0ABV1KXG5_9BACL</name>
<evidence type="ECO:0000313" key="3">
    <source>
        <dbReference type="Proteomes" id="UP001493487"/>
    </source>
</evidence>